<dbReference type="Pfam" id="PF12739">
    <property type="entry name" value="TRAPPC-Trs85"/>
    <property type="match status" value="1"/>
</dbReference>
<dbReference type="PANTHER" id="PTHR12975">
    <property type="entry name" value="TRANSPORT PROTEIN TRAPP"/>
    <property type="match status" value="1"/>
</dbReference>
<evidence type="ECO:0000313" key="2">
    <source>
        <dbReference type="Proteomes" id="UP000054454"/>
    </source>
</evidence>
<keyword evidence="2" id="KW-1185">Reference proteome</keyword>
<dbReference type="AlphaFoldDB" id="A0A0W4ZG36"/>
<sequence length="591" mass="68820">MGDFWGKKGYEEEYMKNKDIGKHGSPFFRFFLRVFSPNIAVLASSDANELALAKGFKCVHEMLSLFEENRGETVVIRNFEKKERHEGFGVHFVPLERLLNDKEIKEEIKSIEEETGWIEERVSEYMSRIDSEERKEGEKEEGEVIEENQKEIEKMYENKENDKELNEIRSTFNFYCRLLASFPPSVHEFFSHPIACVFAISSYSLKPLELLESLQLHQPMLPYIEFSYLPTCLFLHDDSHDLEKSLKVFESIKQTFGDHSYLIRLSPVKECLDKSEEGYIRVAKDPWNILFDKTKDDFYVLSEKDVTAIRTFVKELISTSIIPVMEQSIDLWNEQVASSRRGIAGKLLNVSKRYFSTNTTRNQSSFYNNSNYNVKTSTYALTSPEARLRKLADYAFMLRDWKFAQSIYELLKKDFFNDKAWKYYAGAQEMLTLCSLFPSHTTKIKIEAIDSMLNASLYSYLLESSSPFFALRSITFASELMFLHSNEAKNNAAKWLIKILETGILGNTITALVIERISYYFESIKPYGLSSYGSRRKKAAFWKILATEAWLALGKKNLAQHSFLQAMSVYKNIQWDEINKFTAILYHQIYT</sequence>
<dbReference type="VEuPathDB" id="FungiDB:T552_02300"/>
<proteinExistence type="predicted"/>
<name>A0A0W4ZG36_PNEC8</name>
<protein>
    <submittedName>
        <fullName evidence="1">Uncharacterized protein</fullName>
    </submittedName>
</protein>
<organism evidence="1 2">
    <name type="scientific">Pneumocystis carinii (strain B80)</name>
    <name type="common">Rat pneumocystis pneumonia agent</name>
    <name type="synonym">Pneumocystis carinii f. sp. carinii</name>
    <dbReference type="NCBI Taxonomy" id="1408658"/>
    <lineage>
        <taxon>Eukaryota</taxon>
        <taxon>Fungi</taxon>
        <taxon>Dikarya</taxon>
        <taxon>Ascomycota</taxon>
        <taxon>Taphrinomycotina</taxon>
        <taxon>Pneumocystomycetes</taxon>
        <taxon>Pneumocystaceae</taxon>
        <taxon>Pneumocystis</taxon>
    </lineage>
</organism>
<dbReference type="GO" id="GO:1990072">
    <property type="term" value="C:TRAPPIII protein complex"/>
    <property type="evidence" value="ECO:0007669"/>
    <property type="project" value="TreeGrafter"/>
</dbReference>
<comment type="caution">
    <text evidence="1">The sequence shown here is derived from an EMBL/GenBank/DDBJ whole genome shotgun (WGS) entry which is preliminary data.</text>
</comment>
<evidence type="ECO:0000313" key="1">
    <source>
        <dbReference type="EMBL" id="KTW27316.1"/>
    </source>
</evidence>
<dbReference type="GeneID" id="28937051"/>
<dbReference type="EMBL" id="LFVZ01000010">
    <property type="protein sequence ID" value="KTW27316.1"/>
    <property type="molecule type" value="Genomic_DNA"/>
</dbReference>
<gene>
    <name evidence="1" type="ORF">T552_02300</name>
</gene>
<dbReference type="RefSeq" id="XP_018225358.1">
    <property type="nucleotide sequence ID" value="XM_018370848.1"/>
</dbReference>
<dbReference type="InterPro" id="IPR024420">
    <property type="entry name" value="TRAPP_III_complex_Trs85"/>
</dbReference>
<dbReference type="Proteomes" id="UP000054454">
    <property type="component" value="Unassembled WGS sequence"/>
</dbReference>
<dbReference type="OrthoDB" id="203724at2759"/>
<accession>A0A0W4ZG36</accession>
<reference evidence="2" key="1">
    <citation type="journal article" date="2016" name="Nat. Commun.">
        <title>Genome analysis of three Pneumocystis species reveals adaptation mechanisms to life exclusively in mammalian hosts.</title>
        <authorList>
            <person name="Ma L."/>
            <person name="Chen Z."/>
            <person name="Huang D.W."/>
            <person name="Kutty G."/>
            <person name="Ishihara M."/>
            <person name="Wang H."/>
            <person name="Abouelleil A."/>
            <person name="Bishop L."/>
            <person name="Davey E."/>
            <person name="Deng R."/>
            <person name="Deng X."/>
            <person name="Fan L."/>
            <person name="Fantoni G."/>
            <person name="Fitzgerald M."/>
            <person name="Gogineni E."/>
            <person name="Goldberg J.M."/>
            <person name="Handley G."/>
            <person name="Hu X."/>
            <person name="Huber C."/>
            <person name="Jiao X."/>
            <person name="Jones K."/>
            <person name="Levin J.Z."/>
            <person name="Liu Y."/>
            <person name="Macdonald P."/>
            <person name="Melnikov A."/>
            <person name="Raley C."/>
            <person name="Sassi M."/>
            <person name="Sherman B.T."/>
            <person name="Song X."/>
            <person name="Sykes S."/>
            <person name="Tran B."/>
            <person name="Walsh L."/>
            <person name="Xia Y."/>
            <person name="Yang J."/>
            <person name="Young S."/>
            <person name="Zeng Q."/>
            <person name="Zheng X."/>
            <person name="Stephens R."/>
            <person name="Nusbaum C."/>
            <person name="Birren B.W."/>
            <person name="Azadi P."/>
            <person name="Lempicki R.A."/>
            <person name="Cuomo C.A."/>
            <person name="Kovacs J.A."/>
        </authorList>
    </citation>
    <scope>NUCLEOTIDE SEQUENCE [LARGE SCALE GENOMIC DNA]</scope>
    <source>
        <strain evidence="2">B80</strain>
    </source>
</reference>
<dbReference type="PANTHER" id="PTHR12975:SF6">
    <property type="entry name" value="TRAFFICKING PROTEIN PARTICLE COMPLEX SUBUNIT 8"/>
    <property type="match status" value="1"/>
</dbReference>